<dbReference type="SUPFAM" id="SSF160387">
    <property type="entry name" value="NosL/MerB-like"/>
    <property type="match status" value="1"/>
</dbReference>
<keyword evidence="5" id="KW-0475">Mercuric resistance</keyword>
<evidence type="ECO:0000313" key="11">
    <source>
        <dbReference type="EMBL" id="MEB3033377.1"/>
    </source>
</evidence>
<sequence>MSENTSWTSLLTADPRMALVPCAVELLAGGKPVPLPRLAAAAGWPTDEVETALRGIPRVDFDGAGNLIGLGLTLARTAHHVRVDGRELFTWCAMDAVGLPVMLGRAVIVESTCPATEAPILLNLSPAGLDSASPAETVVGEVAPTVGCTDIRTSVCDHGHFFAGPAAAERWRQQHPTGHVRPVVEAFEITRARLQQIGWVSGGAGS</sequence>
<dbReference type="SUPFAM" id="SSF46785">
    <property type="entry name" value="Winged helix' DNA-binding domain"/>
    <property type="match status" value="1"/>
</dbReference>
<keyword evidence="7 11" id="KW-0456">Lyase</keyword>
<name>A0ABU5XZF0_9MYCO</name>
<dbReference type="Pfam" id="PF12324">
    <property type="entry name" value="HTH_15"/>
    <property type="match status" value="1"/>
</dbReference>
<organism evidence="11 12">
    <name type="scientific">[Mycobacterium] nativiensis</name>
    <dbReference type="NCBI Taxonomy" id="2855503"/>
    <lineage>
        <taxon>Bacteria</taxon>
        <taxon>Bacillati</taxon>
        <taxon>Actinomycetota</taxon>
        <taxon>Actinomycetes</taxon>
        <taxon>Mycobacteriales</taxon>
        <taxon>Mycobacteriaceae</taxon>
        <taxon>Mycolicibacter</taxon>
    </lineage>
</organism>
<dbReference type="EMBL" id="JAYJJU010000018">
    <property type="protein sequence ID" value="MEB3033377.1"/>
    <property type="molecule type" value="Genomic_DNA"/>
</dbReference>
<reference evidence="11 12" key="1">
    <citation type="submission" date="2023-12" db="EMBL/GenBank/DDBJ databases">
        <title>Description of new species of Mycobacterium terrae complex isolated from sewage at the Sao Paulo Zoological Park Foundation in Brazil.</title>
        <authorList>
            <person name="Romagnoli C.L."/>
            <person name="Conceicao E.C."/>
            <person name="Machado E."/>
            <person name="Barreto L.B.P.F."/>
            <person name="Sharma A."/>
            <person name="Silva N.M."/>
            <person name="Marques L.E."/>
            <person name="Juliana M.A."/>
            <person name="Lourenco M.C.S."/>
            <person name="Digiampietri L.A."/>
            <person name="Suffys P.N."/>
            <person name="Viana-Niero C."/>
        </authorList>
    </citation>
    <scope>NUCLEOTIDE SEQUENCE [LARGE SCALE GENOMIC DNA]</scope>
    <source>
        <strain evidence="11 12">MYC340</strain>
    </source>
</reference>
<dbReference type="InterPro" id="IPR053717">
    <property type="entry name" value="MerB_lyase_sf"/>
</dbReference>
<dbReference type="InterPro" id="IPR036390">
    <property type="entry name" value="WH_DNA-bd_sf"/>
</dbReference>
<comment type="caution">
    <text evidence="11">The sequence shown here is derived from an EMBL/GenBank/DDBJ whole genome shotgun (WGS) entry which is preliminary data.</text>
</comment>
<dbReference type="InterPro" id="IPR024259">
    <property type="entry name" value="MerB_HTH_dom"/>
</dbReference>
<accession>A0ABU5XZF0</accession>
<evidence type="ECO:0000256" key="9">
    <source>
        <dbReference type="ARBA" id="ARBA00031271"/>
    </source>
</evidence>
<evidence type="ECO:0000256" key="4">
    <source>
        <dbReference type="ARBA" id="ARBA00018180"/>
    </source>
</evidence>
<gene>
    <name evidence="11" type="primary">merB</name>
    <name evidence="11" type="ORF">KV113_17635</name>
</gene>
<proteinExistence type="inferred from homology"/>
<keyword evidence="6" id="KW-0476">Mercury</keyword>
<evidence type="ECO:0000256" key="8">
    <source>
        <dbReference type="ARBA" id="ARBA00025326"/>
    </source>
</evidence>
<dbReference type="RefSeq" id="WP_329780176.1">
    <property type="nucleotide sequence ID" value="NZ_JAYJJU010000018.1"/>
</dbReference>
<comment type="similarity">
    <text evidence="2">Belongs to the MerB family.</text>
</comment>
<feature type="domain" description="Alkylmercury lyase helix-turn-helix" evidence="10">
    <location>
        <begin position="23"/>
        <end position="71"/>
    </location>
</feature>
<comment type="catalytic activity">
    <reaction evidence="1">
        <text>an alkylmercury + H(+) = an alkane + Hg(2+)</text>
        <dbReference type="Rhea" id="RHEA:18777"/>
        <dbReference type="ChEBI" id="CHEBI:15378"/>
        <dbReference type="ChEBI" id="CHEBI:16793"/>
        <dbReference type="ChEBI" id="CHEBI:18310"/>
        <dbReference type="ChEBI" id="CHEBI:83725"/>
        <dbReference type="EC" id="4.99.1.2"/>
    </reaction>
</comment>
<dbReference type="Gene3D" id="3.30.450.410">
    <property type="match status" value="1"/>
</dbReference>
<dbReference type="Pfam" id="PF03243">
    <property type="entry name" value="MerB"/>
    <property type="match status" value="1"/>
</dbReference>
<dbReference type="GO" id="GO:0018836">
    <property type="term" value="F:alkylmercury lyase activity"/>
    <property type="evidence" value="ECO:0007669"/>
    <property type="project" value="UniProtKB-EC"/>
</dbReference>
<evidence type="ECO:0000256" key="1">
    <source>
        <dbReference type="ARBA" id="ARBA00000165"/>
    </source>
</evidence>
<keyword evidence="12" id="KW-1185">Reference proteome</keyword>
<dbReference type="InterPro" id="IPR004927">
    <property type="entry name" value="MerB"/>
</dbReference>
<protein>
    <recommendedName>
        <fullName evidence="4">Alkylmercury lyase</fullName>
        <ecNumber evidence="3">4.99.1.2</ecNumber>
    </recommendedName>
    <alternativeName>
        <fullName evidence="9">Organomercurial lyase</fullName>
    </alternativeName>
</protein>
<evidence type="ECO:0000256" key="5">
    <source>
        <dbReference type="ARBA" id="ARBA00022466"/>
    </source>
</evidence>
<evidence type="ECO:0000256" key="6">
    <source>
        <dbReference type="ARBA" id="ARBA00022914"/>
    </source>
</evidence>
<evidence type="ECO:0000259" key="10">
    <source>
        <dbReference type="Pfam" id="PF12324"/>
    </source>
</evidence>
<dbReference type="EC" id="4.99.1.2" evidence="3"/>
<dbReference type="PRINTS" id="PR01699">
    <property type="entry name" value="ORGNOHGLYASE"/>
</dbReference>
<comment type="function">
    <text evidence="8">Cleaves the carbon-mercury bond of organomercurials such as phenylmercuric acetate. One product is Hg(2+), which is subsequently detoxified by the mercuric reductase.</text>
</comment>
<evidence type="ECO:0000256" key="7">
    <source>
        <dbReference type="ARBA" id="ARBA00023239"/>
    </source>
</evidence>
<evidence type="ECO:0000256" key="2">
    <source>
        <dbReference type="ARBA" id="ARBA00009443"/>
    </source>
</evidence>
<evidence type="ECO:0000313" key="12">
    <source>
        <dbReference type="Proteomes" id="UP001298593"/>
    </source>
</evidence>
<dbReference type="Proteomes" id="UP001298593">
    <property type="component" value="Unassembled WGS sequence"/>
</dbReference>
<evidence type="ECO:0000256" key="3">
    <source>
        <dbReference type="ARBA" id="ARBA00013237"/>
    </source>
</evidence>